<name>A0A2X2E9Y3_PSELU</name>
<proteinExistence type="predicted"/>
<reference evidence="1 2" key="1">
    <citation type="submission" date="2018-06" db="EMBL/GenBank/DDBJ databases">
        <authorList>
            <consortium name="Pathogen Informatics"/>
            <person name="Doyle S."/>
        </authorList>
    </citation>
    <scope>NUCLEOTIDE SEQUENCE [LARGE SCALE GENOMIC DNA]</scope>
    <source>
        <strain evidence="1 2">NCTC11842</strain>
    </source>
</reference>
<dbReference type="Proteomes" id="UP000250443">
    <property type="component" value="Unassembled WGS sequence"/>
</dbReference>
<dbReference type="RefSeq" id="WP_112297657.1">
    <property type="nucleotide sequence ID" value="NZ_DAMAAI010000016.1"/>
</dbReference>
<evidence type="ECO:0000313" key="1">
    <source>
        <dbReference type="EMBL" id="SPZ04959.1"/>
    </source>
</evidence>
<dbReference type="EMBL" id="UAUF01000010">
    <property type="protein sequence ID" value="SPZ04959.1"/>
    <property type="molecule type" value="Genomic_DNA"/>
</dbReference>
<accession>A0A2X2E9Y3</accession>
<organism evidence="1 2">
    <name type="scientific">Pseudomonas luteola</name>
    <dbReference type="NCBI Taxonomy" id="47886"/>
    <lineage>
        <taxon>Bacteria</taxon>
        <taxon>Pseudomonadati</taxon>
        <taxon>Pseudomonadota</taxon>
        <taxon>Gammaproteobacteria</taxon>
        <taxon>Pseudomonadales</taxon>
        <taxon>Pseudomonadaceae</taxon>
        <taxon>Pseudomonas</taxon>
    </lineage>
</organism>
<evidence type="ECO:0000313" key="2">
    <source>
        <dbReference type="Proteomes" id="UP000250443"/>
    </source>
</evidence>
<dbReference type="AlphaFoldDB" id="A0A2X2E9Y3"/>
<protein>
    <submittedName>
        <fullName evidence="1">Uncharacterized protein</fullName>
    </submittedName>
</protein>
<sequence length="335" mass="36896">MRINDGDLNAALEEVQRVVTHEALPDLAGNDLFPHELRAHLNEAINFDGGLYNLQLLLSSAVAVIRKVQQGDNAAGLDVSFLAEANLVRMAHVRGNLGDTEAYRQLFPEVMETYNDLDDAAIILGGLMRHVGSKFMNGEAEAEAMHQKLLHVAVRQAAQSDLVHVAGQTAQLPAAVNAQEGLGLTEILVAANSLREVIVGAGLEMGRGLRMIGAGKCEFNEGVAKIKAAIRDVHPNADAAQQDIIFNTTIAYLNQFNGLVVNEVFRDIGVTWLADSFEEYLRSVKESYHQNIERELDDHDYDADYEHELDNEIDVELTLDNEPLQLGNDSLDFRM</sequence>
<gene>
    <name evidence="1" type="ORF">NCTC11842_01479</name>
</gene>